<name>A0A267DIR9_9PLAT</name>
<organism evidence="1 2">
    <name type="scientific">Macrostomum lignano</name>
    <dbReference type="NCBI Taxonomy" id="282301"/>
    <lineage>
        <taxon>Eukaryota</taxon>
        <taxon>Metazoa</taxon>
        <taxon>Spiralia</taxon>
        <taxon>Lophotrochozoa</taxon>
        <taxon>Platyhelminthes</taxon>
        <taxon>Rhabditophora</taxon>
        <taxon>Macrostomorpha</taxon>
        <taxon>Macrostomida</taxon>
        <taxon>Macrostomidae</taxon>
        <taxon>Macrostomum</taxon>
    </lineage>
</organism>
<gene>
    <name evidence="1" type="ORF">BOX15_Mlig019482g4</name>
</gene>
<proteinExistence type="predicted"/>
<reference evidence="1 2" key="1">
    <citation type="submission" date="2017-06" db="EMBL/GenBank/DDBJ databases">
        <title>A platform for efficient transgenesis in Macrostomum lignano, a flatworm model organism for stem cell research.</title>
        <authorList>
            <person name="Berezikov E."/>
        </authorList>
    </citation>
    <scope>NUCLEOTIDE SEQUENCE [LARGE SCALE GENOMIC DNA]</scope>
    <source>
        <strain evidence="1">DV1</strain>
        <tissue evidence="1">Whole organism</tissue>
    </source>
</reference>
<feature type="non-terminal residue" evidence="1">
    <location>
        <position position="1"/>
    </location>
</feature>
<comment type="caution">
    <text evidence="1">The sequence shown here is derived from an EMBL/GenBank/DDBJ whole genome shotgun (WGS) entry which is preliminary data.</text>
</comment>
<dbReference type="EMBL" id="NIVC01003952">
    <property type="protein sequence ID" value="PAA49200.1"/>
    <property type="molecule type" value="Genomic_DNA"/>
</dbReference>
<evidence type="ECO:0000313" key="2">
    <source>
        <dbReference type="Proteomes" id="UP000215902"/>
    </source>
</evidence>
<dbReference type="OrthoDB" id="2138378at2759"/>
<evidence type="ECO:0000313" key="1">
    <source>
        <dbReference type="EMBL" id="PAA49200.1"/>
    </source>
</evidence>
<dbReference type="Proteomes" id="UP000215902">
    <property type="component" value="Unassembled WGS sequence"/>
</dbReference>
<accession>A0A267DIR9</accession>
<dbReference type="AlphaFoldDB" id="A0A267DIR9"/>
<sequence length="93" mass="10339">ARDGLIDSNGGIRAADSVPKLYDRMLSANKLVAKAIMLNVIKYTTTDKMAALCKNGGWQLLNQWLAEARRDENRAWRSCCSRCSTACPSLWTC</sequence>
<keyword evidence="2" id="KW-1185">Reference proteome</keyword>
<protein>
    <submittedName>
        <fullName evidence="1">Uncharacterized protein</fullName>
    </submittedName>
</protein>